<dbReference type="Gene3D" id="2.60.40.10">
    <property type="entry name" value="Immunoglobulins"/>
    <property type="match status" value="1"/>
</dbReference>
<dbReference type="Gene3D" id="3.20.20.80">
    <property type="entry name" value="Glycosidases"/>
    <property type="match status" value="1"/>
</dbReference>
<proteinExistence type="predicted"/>
<dbReference type="SUPFAM" id="SSF51445">
    <property type="entry name" value="(Trans)glycosidases"/>
    <property type="match status" value="1"/>
</dbReference>
<accession>A0A6J4JQW0</accession>
<reference evidence="1" key="1">
    <citation type="submission" date="2020-02" db="EMBL/GenBank/DDBJ databases">
        <authorList>
            <person name="Meier V. D."/>
        </authorList>
    </citation>
    <scope>NUCLEOTIDE SEQUENCE</scope>
    <source>
        <strain evidence="1">AVDCRST_MAG63</strain>
    </source>
</reference>
<name>A0A6J4JQW0_9BACT</name>
<dbReference type="InterPro" id="IPR017853">
    <property type="entry name" value="GH"/>
</dbReference>
<dbReference type="AlphaFoldDB" id="A0A6J4JQW0"/>
<dbReference type="EMBL" id="CADCTO010000526">
    <property type="protein sequence ID" value="CAA9285157.1"/>
    <property type="molecule type" value="Genomic_DNA"/>
</dbReference>
<sequence>MKIAVQSGSQQVPRFGRFEAVLTVDTDANPYLPYDASPPRGIQPGTGIRVDALLLPPGVTDWSNAVVWPCFWREGMRGAVEEVRATGENGWYLRFAPDRTGRWRWKVRARDRSGAGESEVRSFTVTPSPNRGFARVARADRRYFEFSDGSVLPPIPGTHENSPTSIAALKGSFTLCRTWWNGTAALYSPWDLGGQGGRRDWGQAGLLPVAPSPGLLSARTGIGGKNPMIELLAARGEAGKRYRWRALVKTENVAGPAKPNERRGIGANYGPALRLTDNADGTDAPVNKTWLHGDTDWTWIGGDFTLTRRQGNFRWMKMGLVNCTRGQAYWHEATLREVRPDGSLGPELLETPNINRHVRYSQVAAHRADMVLAAAAASGVLLKLCLFEKQSHLFGELTESGQYGPYSQTNIYGGPDPNVVGANRWYQRAAVRYFMARYGWSPAVHSVELLNEGDPANPSHVKGAAVHFIRYVHSFTYRKMMANTTFWHSFVVPEGADYADQHEYIEKLGKMGPDWPGLDTARLMRTIGDSRASRAHDLNKPYVWGEIGLGGFKADNTQGKGGTEHVLLAADRQGTWLHKATWANLGPHPAYLLWWWQDAIRAHNLYTVPAAFRAFTAGIPFNNGRYRDAKAETAGGLQAVGQKDVQQGHAHLWINNPAHTWIAAARGAAVPPCSGTVTVAGFTPGTYRIQWWDTRRGQVSREDTARVARGAPLTLRVQNLASDVAVKVIPARQAG</sequence>
<organism evidence="1">
    <name type="scientific">uncultured Armatimonadetes bacterium</name>
    <dbReference type="NCBI Taxonomy" id="157466"/>
    <lineage>
        <taxon>Bacteria</taxon>
        <taxon>Bacillati</taxon>
        <taxon>Armatimonadota</taxon>
        <taxon>environmental samples</taxon>
    </lineage>
</organism>
<dbReference type="InterPro" id="IPR013783">
    <property type="entry name" value="Ig-like_fold"/>
</dbReference>
<gene>
    <name evidence="1" type="ORF">AVDCRST_MAG63-3935</name>
</gene>
<protein>
    <recommendedName>
        <fullName evidence="2">DUF5060 domain-containing protein</fullName>
    </recommendedName>
</protein>
<evidence type="ECO:0008006" key="2">
    <source>
        <dbReference type="Google" id="ProtNLM"/>
    </source>
</evidence>
<evidence type="ECO:0000313" key="1">
    <source>
        <dbReference type="EMBL" id="CAA9285157.1"/>
    </source>
</evidence>